<dbReference type="InterPro" id="IPR003425">
    <property type="entry name" value="CCB3/YggT"/>
</dbReference>
<name>A0ABY5AL00_9CYAN</name>
<gene>
    <name evidence="2" type="ORF">NEA10_13540</name>
</gene>
<protein>
    <submittedName>
        <fullName evidence="2">YggT family protein</fullName>
    </submittedName>
</protein>
<dbReference type="Proteomes" id="UP001056708">
    <property type="component" value="Chromosome"/>
</dbReference>
<evidence type="ECO:0000256" key="1">
    <source>
        <dbReference type="SAM" id="Phobius"/>
    </source>
</evidence>
<keyword evidence="1" id="KW-0472">Membrane</keyword>
<accession>A0ABY5AL00</accession>
<keyword evidence="1" id="KW-0812">Transmembrane</keyword>
<dbReference type="EMBL" id="CP098611">
    <property type="protein sequence ID" value="USR89880.1"/>
    <property type="molecule type" value="Genomic_DNA"/>
</dbReference>
<proteinExistence type="predicted"/>
<dbReference type="Pfam" id="PF02325">
    <property type="entry name" value="CCB3_YggT"/>
    <property type="match status" value="1"/>
</dbReference>
<feature type="transmembrane region" description="Helical" evidence="1">
    <location>
        <begin position="41"/>
        <end position="59"/>
    </location>
</feature>
<sequence length="130" mass="14911">MNPNPDPRNNLSPEERDRLHSEEERVLISQRALIVYRVIRIISYLVSALLVLLFLRFLLRFSGANPENMFASFIYNLSEPFFAPFDNLFMNPTDLAGTNVLDVNILVAMGAYALLGWLAIRLIYSFFAPQ</sequence>
<evidence type="ECO:0000313" key="2">
    <source>
        <dbReference type="EMBL" id="USR89880.1"/>
    </source>
</evidence>
<keyword evidence="3" id="KW-1185">Reference proteome</keyword>
<organism evidence="2 3">
    <name type="scientific">Phormidium yuhuli AB48</name>
    <dbReference type="NCBI Taxonomy" id="2940671"/>
    <lineage>
        <taxon>Bacteria</taxon>
        <taxon>Bacillati</taxon>
        <taxon>Cyanobacteriota</taxon>
        <taxon>Cyanophyceae</taxon>
        <taxon>Oscillatoriophycideae</taxon>
        <taxon>Oscillatoriales</taxon>
        <taxon>Oscillatoriaceae</taxon>
        <taxon>Phormidium</taxon>
        <taxon>Phormidium yuhuli</taxon>
    </lineage>
</organism>
<feature type="transmembrane region" description="Helical" evidence="1">
    <location>
        <begin position="105"/>
        <end position="124"/>
    </location>
</feature>
<dbReference type="RefSeq" id="WP_252661181.1">
    <property type="nucleotide sequence ID" value="NZ_CP098611.1"/>
</dbReference>
<evidence type="ECO:0000313" key="3">
    <source>
        <dbReference type="Proteomes" id="UP001056708"/>
    </source>
</evidence>
<keyword evidence="1" id="KW-1133">Transmembrane helix</keyword>
<reference evidence="2" key="1">
    <citation type="submission" date="2022-06" db="EMBL/GenBank/DDBJ databases">
        <title>Genome sequence of Phormidium yuhuli AB48 isolated from an industrial photobioreactor environment.</title>
        <authorList>
            <person name="Qiu Y."/>
            <person name="Noonan A.J.C."/>
            <person name="Dofher K."/>
            <person name="Koch M."/>
            <person name="Kieft B."/>
            <person name="Lin X."/>
            <person name="Ziels R.M."/>
            <person name="Hallam S.J."/>
        </authorList>
    </citation>
    <scope>NUCLEOTIDE SEQUENCE</scope>
    <source>
        <strain evidence="2">AB48</strain>
    </source>
</reference>